<gene>
    <name evidence="2" type="ORF">Micbo1qcDRAFT_181378</name>
</gene>
<dbReference type="Proteomes" id="UP000070501">
    <property type="component" value="Unassembled WGS sequence"/>
</dbReference>
<keyword evidence="3" id="KW-1185">Reference proteome</keyword>
<dbReference type="InParanoid" id="A0A136III3"/>
<keyword evidence="1" id="KW-1133">Transmembrane helix</keyword>
<proteinExistence type="predicted"/>
<feature type="transmembrane region" description="Helical" evidence="1">
    <location>
        <begin position="166"/>
        <end position="183"/>
    </location>
</feature>
<evidence type="ECO:0000256" key="1">
    <source>
        <dbReference type="SAM" id="Phobius"/>
    </source>
</evidence>
<keyword evidence="1" id="KW-0472">Membrane</keyword>
<accession>A0A136III3</accession>
<evidence type="ECO:0000313" key="3">
    <source>
        <dbReference type="Proteomes" id="UP000070501"/>
    </source>
</evidence>
<protein>
    <submittedName>
        <fullName evidence="2">Uncharacterized protein</fullName>
    </submittedName>
</protein>
<dbReference type="OrthoDB" id="10302747at2759"/>
<dbReference type="AlphaFoldDB" id="A0A136III3"/>
<sequence length="294" mass="31971">MDYTSQGGSSSATASYISDKMKLGEANLHISDRVPSPALAFMAGVVRASMPRTAVDKAILQGRLTTMRPEGRASTQLSSAGGLRSVALGSNGVIPTTWLPPGYLSEKPVVLLCCSVVKLGPFMPCPDVGDEYLSRRSPGLYHIHADLPYSRSAHRPVMATIAASKIIQYGAIWIVLYGLAAIIMRLLDIVLRCAVVWAIMLLFNEVASQRHGPAKSCICDKESKAQSTGFETRYRPINKPVSHEGNFPFFPGCYPDLSERELAWTLNHDATPPPYFEEDVVMANADPYACAFAM</sequence>
<organism evidence="2 3">
    <name type="scientific">Microdochium bolleyi</name>
    <dbReference type="NCBI Taxonomy" id="196109"/>
    <lineage>
        <taxon>Eukaryota</taxon>
        <taxon>Fungi</taxon>
        <taxon>Dikarya</taxon>
        <taxon>Ascomycota</taxon>
        <taxon>Pezizomycotina</taxon>
        <taxon>Sordariomycetes</taxon>
        <taxon>Xylariomycetidae</taxon>
        <taxon>Xylariales</taxon>
        <taxon>Microdochiaceae</taxon>
        <taxon>Microdochium</taxon>
    </lineage>
</organism>
<evidence type="ECO:0000313" key="2">
    <source>
        <dbReference type="EMBL" id="KXJ84753.1"/>
    </source>
</evidence>
<reference evidence="3" key="1">
    <citation type="submission" date="2016-02" db="EMBL/GenBank/DDBJ databases">
        <title>Draft genome sequence of Microdochium bolleyi, a fungal endophyte of beachgrass.</title>
        <authorList>
            <consortium name="DOE Joint Genome Institute"/>
            <person name="David A.S."/>
            <person name="May G."/>
            <person name="Haridas S."/>
            <person name="Lim J."/>
            <person name="Wang M."/>
            <person name="Labutti K."/>
            <person name="Lipzen A."/>
            <person name="Barry K."/>
            <person name="Grigoriev I.V."/>
        </authorList>
    </citation>
    <scope>NUCLEOTIDE SEQUENCE [LARGE SCALE GENOMIC DNA]</scope>
    <source>
        <strain evidence="3">J235TASD1</strain>
    </source>
</reference>
<name>A0A136III3_9PEZI</name>
<dbReference type="EMBL" id="KQ964337">
    <property type="protein sequence ID" value="KXJ84753.1"/>
    <property type="molecule type" value="Genomic_DNA"/>
</dbReference>
<keyword evidence="1" id="KW-0812">Transmembrane</keyword>